<keyword evidence="4" id="KW-1185">Reference proteome</keyword>
<proteinExistence type="predicted"/>
<reference evidence="3" key="2">
    <citation type="submission" date="2018-05" db="EMBL/GenBank/DDBJ databases">
        <title>OmerRS3 (Oryza meridionalis Reference Sequence Version 3).</title>
        <authorList>
            <person name="Zhang J."/>
            <person name="Kudrna D."/>
            <person name="Lee S."/>
            <person name="Talag J."/>
            <person name="Welchert J."/>
            <person name="Wing R.A."/>
        </authorList>
    </citation>
    <scope>NUCLEOTIDE SEQUENCE [LARGE SCALE GENOMIC DNA]</scope>
    <source>
        <strain evidence="3">cv. OR44</strain>
    </source>
</reference>
<feature type="region of interest" description="Disordered" evidence="2">
    <location>
        <begin position="151"/>
        <end position="185"/>
    </location>
</feature>
<evidence type="ECO:0000313" key="3">
    <source>
        <dbReference type="EnsemblPlants" id="OMERI08G14440.1"/>
    </source>
</evidence>
<feature type="coiled-coil region" evidence="1">
    <location>
        <begin position="190"/>
        <end position="224"/>
    </location>
</feature>
<feature type="compositionally biased region" description="Low complexity" evidence="2">
    <location>
        <begin position="164"/>
        <end position="175"/>
    </location>
</feature>
<name>A0A0E0EME9_9ORYZ</name>
<organism evidence="3">
    <name type="scientific">Oryza meridionalis</name>
    <dbReference type="NCBI Taxonomy" id="40149"/>
    <lineage>
        <taxon>Eukaryota</taxon>
        <taxon>Viridiplantae</taxon>
        <taxon>Streptophyta</taxon>
        <taxon>Embryophyta</taxon>
        <taxon>Tracheophyta</taxon>
        <taxon>Spermatophyta</taxon>
        <taxon>Magnoliopsida</taxon>
        <taxon>Liliopsida</taxon>
        <taxon>Poales</taxon>
        <taxon>Poaceae</taxon>
        <taxon>BOP clade</taxon>
        <taxon>Oryzoideae</taxon>
        <taxon>Oryzeae</taxon>
        <taxon>Oryzinae</taxon>
        <taxon>Oryza</taxon>
    </lineage>
</organism>
<dbReference type="Gramene" id="OMERI08G14440.1">
    <property type="protein sequence ID" value="OMERI08G14440.1"/>
    <property type="gene ID" value="OMERI08G14440"/>
</dbReference>
<evidence type="ECO:0000256" key="2">
    <source>
        <dbReference type="SAM" id="MobiDB-lite"/>
    </source>
</evidence>
<reference evidence="3" key="1">
    <citation type="submission" date="2015-04" db="UniProtKB">
        <authorList>
            <consortium name="EnsemblPlants"/>
        </authorList>
    </citation>
    <scope>IDENTIFICATION</scope>
</reference>
<evidence type="ECO:0000313" key="4">
    <source>
        <dbReference type="Proteomes" id="UP000008021"/>
    </source>
</evidence>
<accession>A0A0E0EME9</accession>
<dbReference type="EnsemblPlants" id="OMERI08G14440.1">
    <property type="protein sequence ID" value="OMERI08G14440.1"/>
    <property type="gene ID" value="OMERI08G14440"/>
</dbReference>
<evidence type="ECO:0000256" key="1">
    <source>
        <dbReference type="SAM" id="Coils"/>
    </source>
</evidence>
<protein>
    <submittedName>
        <fullName evidence="3">Uncharacterized protein</fullName>
    </submittedName>
</protein>
<keyword evidence="1" id="KW-0175">Coiled coil</keyword>
<dbReference type="HOGENOM" id="CLU_947914_0_0_1"/>
<sequence>MEMTGTSAMVSGSASGEDITAISSPSICILPMRYGGMLRVDLAAEESVMAVAVEVAIVFPAAEDQLQIEWAVAVEVAVVFLAAEDSAQIVWAAAAAAAAEEWLATIRAAAAVEVAIVFPAAEDSAQIVWAAEEWPRTVRMAALLPAVDGLGPGRRRRRRDRNMARAAAADVATPAQAPPTPAPQLLSADNRRLEKMHQGLLNKKEQVQALLRQLQTEEDLARTNSQGPNHDTIEGIHGMVVLQIADYERLEEQVHHLGAQILQDGEMPVAAPADLSVHPRDFVPASVTRRLRRA</sequence>
<dbReference type="Proteomes" id="UP000008021">
    <property type="component" value="Chromosome 8"/>
</dbReference>
<dbReference type="AlphaFoldDB" id="A0A0E0EME9"/>